<protein>
    <submittedName>
        <fullName evidence="2">Uncharacterized protein</fullName>
    </submittedName>
</protein>
<sequence length="78" mass="7938">PAGAHERREHVIGTAGSTRVASTSGLSSAKSRVSWLSSTVWIRVVGTPAAVFSMGSRRRPCSLPLPATVHATPGGGGT</sequence>
<keyword evidence="3" id="KW-1185">Reference proteome</keyword>
<feature type="compositionally biased region" description="Polar residues" evidence="1">
    <location>
        <begin position="15"/>
        <end position="24"/>
    </location>
</feature>
<name>A0AA35VYI4_GEOBA</name>
<dbReference type="AlphaFoldDB" id="A0AA35VYI4"/>
<dbReference type="EMBL" id="CASHTH010000080">
    <property type="protein sequence ID" value="CAI7990714.1"/>
    <property type="molecule type" value="Genomic_DNA"/>
</dbReference>
<comment type="caution">
    <text evidence="2">The sequence shown here is derived from an EMBL/GenBank/DDBJ whole genome shotgun (WGS) entry which is preliminary data.</text>
</comment>
<dbReference type="Proteomes" id="UP001174909">
    <property type="component" value="Unassembled WGS sequence"/>
</dbReference>
<feature type="region of interest" description="Disordered" evidence="1">
    <location>
        <begin position="1"/>
        <end position="24"/>
    </location>
</feature>
<gene>
    <name evidence="2" type="ORF">GBAR_LOCUS527</name>
</gene>
<evidence type="ECO:0000256" key="1">
    <source>
        <dbReference type="SAM" id="MobiDB-lite"/>
    </source>
</evidence>
<feature type="non-terminal residue" evidence="2">
    <location>
        <position position="78"/>
    </location>
</feature>
<evidence type="ECO:0000313" key="3">
    <source>
        <dbReference type="Proteomes" id="UP001174909"/>
    </source>
</evidence>
<proteinExistence type="predicted"/>
<feature type="compositionally biased region" description="Basic and acidic residues" evidence="1">
    <location>
        <begin position="1"/>
        <end position="11"/>
    </location>
</feature>
<reference evidence="2" key="1">
    <citation type="submission" date="2023-03" db="EMBL/GenBank/DDBJ databases">
        <authorList>
            <person name="Steffen K."/>
            <person name="Cardenas P."/>
        </authorList>
    </citation>
    <scope>NUCLEOTIDE SEQUENCE</scope>
</reference>
<accession>A0AA35VYI4</accession>
<evidence type="ECO:0000313" key="2">
    <source>
        <dbReference type="EMBL" id="CAI7990714.1"/>
    </source>
</evidence>
<organism evidence="2 3">
    <name type="scientific">Geodia barretti</name>
    <name type="common">Barrett's horny sponge</name>
    <dbReference type="NCBI Taxonomy" id="519541"/>
    <lineage>
        <taxon>Eukaryota</taxon>
        <taxon>Metazoa</taxon>
        <taxon>Porifera</taxon>
        <taxon>Demospongiae</taxon>
        <taxon>Heteroscleromorpha</taxon>
        <taxon>Tetractinellida</taxon>
        <taxon>Astrophorina</taxon>
        <taxon>Geodiidae</taxon>
        <taxon>Geodia</taxon>
    </lineage>
</organism>